<dbReference type="CDD" id="cd15795">
    <property type="entry name" value="PMEI-Pla_a_1_like"/>
    <property type="match status" value="1"/>
</dbReference>
<protein>
    <recommendedName>
        <fullName evidence="5">Pectinesterase inhibitor domain-containing protein</fullName>
    </recommendedName>
</protein>
<feature type="signal peptide" evidence="4">
    <location>
        <begin position="1"/>
        <end position="23"/>
    </location>
</feature>
<evidence type="ECO:0000256" key="4">
    <source>
        <dbReference type="SAM" id="SignalP"/>
    </source>
</evidence>
<dbReference type="SMART" id="SM00856">
    <property type="entry name" value="PMEI"/>
    <property type="match status" value="1"/>
</dbReference>
<organism evidence="6">
    <name type="scientific">Ananas comosus var. bracteatus</name>
    <name type="common">red pineapple</name>
    <dbReference type="NCBI Taxonomy" id="296719"/>
    <lineage>
        <taxon>Eukaryota</taxon>
        <taxon>Viridiplantae</taxon>
        <taxon>Streptophyta</taxon>
        <taxon>Embryophyta</taxon>
        <taxon>Tracheophyta</taxon>
        <taxon>Spermatophyta</taxon>
        <taxon>Magnoliopsida</taxon>
        <taxon>Liliopsida</taxon>
        <taxon>Poales</taxon>
        <taxon>Bromeliaceae</taxon>
        <taxon>Bromelioideae</taxon>
        <taxon>Ananas</taxon>
    </lineage>
</organism>
<evidence type="ECO:0000313" key="6">
    <source>
        <dbReference type="EMBL" id="CAD1825484.1"/>
    </source>
</evidence>
<dbReference type="InterPro" id="IPR034088">
    <property type="entry name" value="Pla_a_1-like"/>
</dbReference>
<proteinExistence type="inferred from homology"/>
<dbReference type="GO" id="GO:0004857">
    <property type="term" value="F:enzyme inhibitor activity"/>
    <property type="evidence" value="ECO:0007669"/>
    <property type="project" value="InterPro"/>
</dbReference>
<dbReference type="PANTHER" id="PTHR35357:SF8">
    <property type="entry name" value="OS01G0111000 PROTEIN"/>
    <property type="match status" value="1"/>
</dbReference>
<accession>A0A6V7P4A8</accession>
<sequence length="190" mass="20749">MKTILLIVSALALFLQNSWFSSASLEENCRRIHELDPYQSYDFCVTSFQVVSESHTANLSQLGIIASELTIKNYTHTLVVVQQLLKNQSLSHWQRAALNDCNETYSSGIEHAILAITEIKSGDFSSAASDLGGVSLAPETCESSFNDGHIPSLIPREDALASLISYLALDIAEFLKSGVNMLMHQAQVGA</sequence>
<evidence type="ECO:0000256" key="2">
    <source>
        <dbReference type="ARBA" id="ARBA00023157"/>
    </source>
</evidence>
<gene>
    <name evidence="6" type="ORF">CB5_LOCUS8695</name>
</gene>
<keyword evidence="2" id="KW-1015">Disulfide bond</keyword>
<comment type="similarity">
    <text evidence="3">Belongs to the PMEI family.</text>
</comment>
<dbReference type="PANTHER" id="PTHR35357">
    <property type="entry name" value="OS02G0537100 PROTEIN"/>
    <property type="match status" value="1"/>
</dbReference>
<dbReference type="InterPro" id="IPR006501">
    <property type="entry name" value="Pectinesterase_inhib_dom"/>
</dbReference>
<dbReference type="Gene3D" id="1.20.140.40">
    <property type="entry name" value="Invertase/pectin methylesterase inhibitor family protein"/>
    <property type="match status" value="1"/>
</dbReference>
<dbReference type="Pfam" id="PF04043">
    <property type="entry name" value="PMEI"/>
    <property type="match status" value="1"/>
</dbReference>
<name>A0A6V7P4A8_ANACO</name>
<dbReference type="EMBL" id="LR862145">
    <property type="protein sequence ID" value="CAD1825484.1"/>
    <property type="molecule type" value="Genomic_DNA"/>
</dbReference>
<reference evidence="6" key="1">
    <citation type="submission" date="2020-07" db="EMBL/GenBank/DDBJ databases">
        <authorList>
            <person name="Lin J."/>
        </authorList>
    </citation>
    <scope>NUCLEOTIDE SEQUENCE</scope>
</reference>
<evidence type="ECO:0000259" key="5">
    <source>
        <dbReference type="SMART" id="SM00856"/>
    </source>
</evidence>
<evidence type="ECO:0000256" key="3">
    <source>
        <dbReference type="ARBA" id="ARBA00038471"/>
    </source>
</evidence>
<dbReference type="InterPro" id="IPR035513">
    <property type="entry name" value="Invertase/methylesterase_inhib"/>
</dbReference>
<dbReference type="NCBIfam" id="TIGR01614">
    <property type="entry name" value="PME_inhib"/>
    <property type="match status" value="1"/>
</dbReference>
<keyword evidence="1 4" id="KW-0732">Signal</keyword>
<dbReference type="AlphaFoldDB" id="A0A6V7P4A8"/>
<evidence type="ECO:0000256" key="1">
    <source>
        <dbReference type="ARBA" id="ARBA00022729"/>
    </source>
</evidence>
<feature type="domain" description="Pectinesterase inhibitor" evidence="5">
    <location>
        <begin position="20"/>
        <end position="171"/>
    </location>
</feature>
<feature type="chain" id="PRO_5027751807" description="Pectinesterase inhibitor domain-containing protein" evidence="4">
    <location>
        <begin position="24"/>
        <end position="190"/>
    </location>
</feature>
<dbReference type="SUPFAM" id="SSF101148">
    <property type="entry name" value="Plant invertase/pectin methylesterase inhibitor"/>
    <property type="match status" value="1"/>
</dbReference>